<organism evidence="3 4">
    <name type="scientific">Cystobacter ferrugineus</name>
    <dbReference type="NCBI Taxonomy" id="83449"/>
    <lineage>
        <taxon>Bacteria</taxon>
        <taxon>Pseudomonadati</taxon>
        <taxon>Myxococcota</taxon>
        <taxon>Myxococcia</taxon>
        <taxon>Myxococcales</taxon>
        <taxon>Cystobacterineae</taxon>
        <taxon>Archangiaceae</taxon>
        <taxon>Cystobacter</taxon>
    </lineage>
</organism>
<evidence type="ECO:0000313" key="4">
    <source>
        <dbReference type="Proteomes" id="UP000182229"/>
    </source>
</evidence>
<proteinExistence type="predicted"/>
<dbReference type="InterPro" id="IPR032693">
    <property type="entry name" value="YtkA-like_dom"/>
</dbReference>
<dbReference type="Pfam" id="PF13115">
    <property type="entry name" value="YtkA"/>
    <property type="match status" value="1"/>
</dbReference>
<evidence type="ECO:0000259" key="2">
    <source>
        <dbReference type="Pfam" id="PF13115"/>
    </source>
</evidence>
<gene>
    <name evidence="3" type="ORF">BON30_06270</name>
</gene>
<reference evidence="3 4" key="2">
    <citation type="submission" date="2016-12" db="EMBL/GenBank/DDBJ databases">
        <title>Draft Genome Sequence of Cystobacter ferrugineus Strain Cbfe23.</title>
        <authorList>
            <person name="Akbar S."/>
            <person name="Dowd S.E."/>
            <person name="Stevens D.C."/>
        </authorList>
    </citation>
    <scope>NUCLEOTIDE SEQUENCE [LARGE SCALE GENOMIC DNA]</scope>
    <source>
        <strain evidence="3 4">Cbfe23</strain>
    </source>
</reference>
<feature type="signal peptide" evidence="1">
    <location>
        <begin position="1"/>
        <end position="21"/>
    </location>
</feature>
<keyword evidence="4" id="KW-1185">Reference proteome</keyword>
<dbReference type="SUPFAM" id="SSF49373">
    <property type="entry name" value="Invasin/intimin cell-adhesion fragments"/>
    <property type="match status" value="1"/>
</dbReference>
<sequence>MAMRLPARLANVLLSVLLACACSPGSEQGTSPDAGRDTASGLVRLEAGFEGTLQLRGNMLRIHVTDTAGTPVEATRVSVSLWMPGHGHGAPAPAVTREARGDYLATVDFTMPGTWTVTIQVDTEGRSDTLELSVEAP</sequence>
<reference evidence="4" key="1">
    <citation type="submission" date="2016-11" db="EMBL/GenBank/DDBJ databases">
        <authorList>
            <person name="Shukria A."/>
            <person name="Stevens D.C."/>
        </authorList>
    </citation>
    <scope>NUCLEOTIDE SEQUENCE [LARGE SCALE GENOMIC DNA]</scope>
    <source>
        <strain evidence="4">Cbfe23</strain>
    </source>
</reference>
<dbReference type="STRING" id="83449.BON30_06270"/>
<dbReference type="InterPro" id="IPR013783">
    <property type="entry name" value="Ig-like_fold"/>
</dbReference>
<dbReference type="Proteomes" id="UP000182229">
    <property type="component" value="Unassembled WGS sequence"/>
</dbReference>
<feature type="domain" description="YtkA-like" evidence="2">
    <location>
        <begin position="60"/>
        <end position="119"/>
    </location>
</feature>
<comment type="caution">
    <text evidence="3">The sequence shown here is derived from an EMBL/GenBank/DDBJ whole genome shotgun (WGS) entry which is preliminary data.</text>
</comment>
<evidence type="ECO:0000256" key="1">
    <source>
        <dbReference type="SAM" id="SignalP"/>
    </source>
</evidence>
<protein>
    <recommendedName>
        <fullName evidence="2">YtkA-like domain-containing protein</fullName>
    </recommendedName>
</protein>
<name>A0A1L9BKT9_9BACT</name>
<dbReference type="PROSITE" id="PS51257">
    <property type="entry name" value="PROKAR_LIPOPROTEIN"/>
    <property type="match status" value="1"/>
</dbReference>
<dbReference type="Gene3D" id="2.60.40.10">
    <property type="entry name" value="Immunoglobulins"/>
    <property type="match status" value="1"/>
</dbReference>
<dbReference type="InterPro" id="IPR008964">
    <property type="entry name" value="Invasin/intimin_cell_adhesion"/>
</dbReference>
<dbReference type="OrthoDB" id="330101at2"/>
<evidence type="ECO:0000313" key="3">
    <source>
        <dbReference type="EMBL" id="OJH42778.1"/>
    </source>
</evidence>
<keyword evidence="1" id="KW-0732">Signal</keyword>
<accession>A0A1L9BKT9</accession>
<feature type="chain" id="PRO_5012521611" description="YtkA-like domain-containing protein" evidence="1">
    <location>
        <begin position="22"/>
        <end position="137"/>
    </location>
</feature>
<dbReference type="AlphaFoldDB" id="A0A1L9BKT9"/>
<dbReference type="EMBL" id="MPIN01000001">
    <property type="protein sequence ID" value="OJH42778.1"/>
    <property type="molecule type" value="Genomic_DNA"/>
</dbReference>